<name>A0A0E9R1W2_ANGAN</name>
<sequence length="28" mass="3151">MLSLKVNFQTPARFIKVCIKSINLAIVC</sequence>
<organism evidence="1">
    <name type="scientific">Anguilla anguilla</name>
    <name type="common">European freshwater eel</name>
    <name type="synonym">Muraena anguilla</name>
    <dbReference type="NCBI Taxonomy" id="7936"/>
    <lineage>
        <taxon>Eukaryota</taxon>
        <taxon>Metazoa</taxon>
        <taxon>Chordata</taxon>
        <taxon>Craniata</taxon>
        <taxon>Vertebrata</taxon>
        <taxon>Euteleostomi</taxon>
        <taxon>Actinopterygii</taxon>
        <taxon>Neopterygii</taxon>
        <taxon>Teleostei</taxon>
        <taxon>Anguilliformes</taxon>
        <taxon>Anguillidae</taxon>
        <taxon>Anguilla</taxon>
    </lineage>
</organism>
<accession>A0A0E9R1W2</accession>
<proteinExistence type="predicted"/>
<reference evidence="1" key="2">
    <citation type="journal article" date="2015" name="Fish Shellfish Immunol.">
        <title>Early steps in the European eel (Anguilla anguilla)-Vibrio vulnificus interaction in the gills: Role of the RtxA13 toxin.</title>
        <authorList>
            <person name="Callol A."/>
            <person name="Pajuelo D."/>
            <person name="Ebbesson L."/>
            <person name="Teles M."/>
            <person name="MacKenzie S."/>
            <person name="Amaro C."/>
        </authorList>
    </citation>
    <scope>NUCLEOTIDE SEQUENCE</scope>
</reference>
<protein>
    <submittedName>
        <fullName evidence="1">Uncharacterized protein</fullName>
    </submittedName>
</protein>
<evidence type="ECO:0000313" key="1">
    <source>
        <dbReference type="EMBL" id="JAH23176.1"/>
    </source>
</evidence>
<dbReference type="EMBL" id="GBXM01085401">
    <property type="protein sequence ID" value="JAH23176.1"/>
    <property type="molecule type" value="Transcribed_RNA"/>
</dbReference>
<reference evidence="1" key="1">
    <citation type="submission" date="2014-11" db="EMBL/GenBank/DDBJ databases">
        <authorList>
            <person name="Amaro Gonzalez C."/>
        </authorList>
    </citation>
    <scope>NUCLEOTIDE SEQUENCE</scope>
</reference>
<dbReference type="AlphaFoldDB" id="A0A0E9R1W2"/>